<dbReference type="PANTHER" id="PTHR46796">
    <property type="entry name" value="HTH-TYPE TRANSCRIPTIONAL ACTIVATOR RHAS-RELATED"/>
    <property type="match status" value="1"/>
</dbReference>
<dbReference type="SMART" id="SM00342">
    <property type="entry name" value="HTH_ARAC"/>
    <property type="match status" value="1"/>
</dbReference>
<protein>
    <submittedName>
        <fullName evidence="5">AraC family transcriptional regulator</fullName>
    </submittedName>
</protein>
<name>A0ABU9H7C7_9GAMM</name>
<evidence type="ECO:0000256" key="1">
    <source>
        <dbReference type="ARBA" id="ARBA00023015"/>
    </source>
</evidence>
<proteinExistence type="predicted"/>
<comment type="caution">
    <text evidence="5">The sequence shown here is derived from an EMBL/GenBank/DDBJ whole genome shotgun (WGS) entry which is preliminary data.</text>
</comment>
<dbReference type="EMBL" id="JBAKBA010000002">
    <property type="protein sequence ID" value="MEL0657759.1"/>
    <property type="molecule type" value="Genomic_DNA"/>
</dbReference>
<evidence type="ECO:0000256" key="2">
    <source>
        <dbReference type="ARBA" id="ARBA00023125"/>
    </source>
</evidence>
<dbReference type="Pfam" id="PF12833">
    <property type="entry name" value="HTH_18"/>
    <property type="match status" value="1"/>
</dbReference>
<evidence type="ECO:0000313" key="6">
    <source>
        <dbReference type="Proteomes" id="UP001366060"/>
    </source>
</evidence>
<dbReference type="PANTHER" id="PTHR46796:SF10">
    <property type="entry name" value="TRANSCRIPTIONAL ACTIVATOR FEAR"/>
    <property type="match status" value="1"/>
</dbReference>
<organism evidence="5 6">
    <name type="scientific">Psychromonas arctica</name>
    <dbReference type="NCBI Taxonomy" id="168275"/>
    <lineage>
        <taxon>Bacteria</taxon>
        <taxon>Pseudomonadati</taxon>
        <taxon>Pseudomonadota</taxon>
        <taxon>Gammaproteobacteria</taxon>
        <taxon>Alteromonadales</taxon>
        <taxon>Psychromonadaceae</taxon>
        <taxon>Psychromonas</taxon>
    </lineage>
</organism>
<evidence type="ECO:0000259" key="4">
    <source>
        <dbReference type="PROSITE" id="PS01124"/>
    </source>
</evidence>
<evidence type="ECO:0000256" key="3">
    <source>
        <dbReference type="ARBA" id="ARBA00023163"/>
    </source>
</evidence>
<evidence type="ECO:0000313" key="5">
    <source>
        <dbReference type="EMBL" id="MEL0657759.1"/>
    </source>
</evidence>
<feature type="domain" description="HTH araC/xylS-type" evidence="4">
    <location>
        <begin position="162"/>
        <end position="259"/>
    </location>
</feature>
<gene>
    <name evidence="5" type="ORF">V6255_01300</name>
</gene>
<dbReference type="InterPro" id="IPR009057">
    <property type="entry name" value="Homeodomain-like_sf"/>
</dbReference>
<keyword evidence="6" id="KW-1185">Reference proteome</keyword>
<dbReference type="SUPFAM" id="SSF46689">
    <property type="entry name" value="Homeodomain-like"/>
    <property type="match status" value="2"/>
</dbReference>
<dbReference type="InterPro" id="IPR014710">
    <property type="entry name" value="RmlC-like_jellyroll"/>
</dbReference>
<sequence>MKPPDPGPVRPVEVITLPNEVQQHDHDHHQLVIALKGYSEFSIEGLQNLIVPGQGCIVTASSGHAFNGIGESEILTLNLPNQSNLDKYTHERIEPIFNNNHYFKIDNQFQCLLQLLVKEIRQSPDDLLVTDACKNTIIALLQRHVNTEYPQKLIPRSRINMTIIDNFIIQQISTKITVAQLAGCVFLGESQFHLLFKQQVGLTPHQYILQMRFNLAKELLEDNSLTLASIASASGFANQSSFTHSFTKLQGTSPSKFRH</sequence>
<dbReference type="RefSeq" id="WP_341626522.1">
    <property type="nucleotide sequence ID" value="NZ_JBAKBA010000002.1"/>
</dbReference>
<keyword evidence="1" id="KW-0805">Transcription regulation</keyword>
<dbReference type="Gene3D" id="1.10.10.60">
    <property type="entry name" value="Homeodomain-like"/>
    <property type="match status" value="2"/>
</dbReference>
<dbReference type="Proteomes" id="UP001366060">
    <property type="component" value="Unassembled WGS sequence"/>
</dbReference>
<dbReference type="Gene3D" id="2.60.120.10">
    <property type="entry name" value="Jelly Rolls"/>
    <property type="match status" value="1"/>
</dbReference>
<accession>A0ABU9H7C7</accession>
<keyword evidence="2" id="KW-0238">DNA-binding</keyword>
<keyword evidence="3" id="KW-0804">Transcription</keyword>
<dbReference type="InterPro" id="IPR018060">
    <property type="entry name" value="HTH_AraC"/>
</dbReference>
<dbReference type="PROSITE" id="PS01124">
    <property type="entry name" value="HTH_ARAC_FAMILY_2"/>
    <property type="match status" value="1"/>
</dbReference>
<dbReference type="InterPro" id="IPR050204">
    <property type="entry name" value="AraC_XylS_family_regulators"/>
</dbReference>
<reference evidence="5 6" key="1">
    <citation type="submission" date="2024-02" db="EMBL/GenBank/DDBJ databases">
        <title>Bacteria isolated from the canopy kelp, Nereocystis luetkeana.</title>
        <authorList>
            <person name="Pfister C.A."/>
            <person name="Younker I.T."/>
            <person name="Light S.H."/>
        </authorList>
    </citation>
    <scope>NUCLEOTIDE SEQUENCE [LARGE SCALE GENOMIC DNA]</scope>
    <source>
        <strain evidence="5 6">TI.2.07</strain>
    </source>
</reference>